<accession>A0AAN7PEM3</accession>
<keyword evidence="3" id="KW-1185">Reference proteome</keyword>
<comment type="caution">
    <text evidence="2">The sequence shown here is derived from an EMBL/GenBank/DDBJ whole genome shotgun (WGS) entry which is preliminary data.</text>
</comment>
<gene>
    <name evidence="2" type="ORF">QYF61_003498</name>
</gene>
<feature type="region of interest" description="Disordered" evidence="1">
    <location>
        <begin position="1"/>
        <end position="50"/>
    </location>
</feature>
<organism evidence="2 3">
    <name type="scientific">Mycteria americana</name>
    <name type="common">Wood stork</name>
    <dbReference type="NCBI Taxonomy" id="33587"/>
    <lineage>
        <taxon>Eukaryota</taxon>
        <taxon>Metazoa</taxon>
        <taxon>Chordata</taxon>
        <taxon>Craniata</taxon>
        <taxon>Vertebrata</taxon>
        <taxon>Euteleostomi</taxon>
        <taxon>Archelosauria</taxon>
        <taxon>Archosauria</taxon>
        <taxon>Dinosauria</taxon>
        <taxon>Saurischia</taxon>
        <taxon>Theropoda</taxon>
        <taxon>Coelurosauria</taxon>
        <taxon>Aves</taxon>
        <taxon>Neognathae</taxon>
        <taxon>Neoaves</taxon>
        <taxon>Aequornithes</taxon>
        <taxon>Ciconiiformes</taxon>
        <taxon>Ciconiidae</taxon>
        <taxon>Mycteria</taxon>
    </lineage>
</organism>
<dbReference type="Proteomes" id="UP001333110">
    <property type="component" value="Unassembled WGS sequence"/>
</dbReference>
<name>A0AAN7PEM3_MYCAM</name>
<evidence type="ECO:0000313" key="2">
    <source>
        <dbReference type="EMBL" id="KAK4829375.1"/>
    </source>
</evidence>
<dbReference type="EMBL" id="JAUNZN010000001">
    <property type="protein sequence ID" value="KAK4829375.1"/>
    <property type="molecule type" value="Genomic_DNA"/>
</dbReference>
<dbReference type="AlphaFoldDB" id="A0AAN7PEM3"/>
<evidence type="ECO:0000313" key="3">
    <source>
        <dbReference type="Proteomes" id="UP001333110"/>
    </source>
</evidence>
<protein>
    <submittedName>
        <fullName evidence="2">Uncharacterized protein</fullName>
    </submittedName>
</protein>
<evidence type="ECO:0000256" key="1">
    <source>
        <dbReference type="SAM" id="MobiDB-lite"/>
    </source>
</evidence>
<proteinExistence type="predicted"/>
<sequence>MAGGVDQISEDPFQPKPFYDSIGRSRELQASPYLSPRVGDRTNPEGQEAFYKEMTASVDEGRADDVYLNFSKAFNTFPHNICIGKLMKYGPGK</sequence>
<reference evidence="2 3" key="1">
    <citation type="journal article" date="2023" name="J. Hered.">
        <title>Chromosome-level genome of the wood stork (Mycteria americana) provides insight into avian chromosome evolution.</title>
        <authorList>
            <person name="Flamio R. Jr."/>
            <person name="Ramstad K.M."/>
        </authorList>
    </citation>
    <scope>NUCLEOTIDE SEQUENCE [LARGE SCALE GENOMIC DNA]</scope>
    <source>
        <strain evidence="2">JAX WOST 10</strain>
    </source>
</reference>